<keyword evidence="4" id="KW-0808">Transferase</keyword>
<evidence type="ECO:0000256" key="7">
    <source>
        <dbReference type="PROSITE-ProRule" id="PRU00104"/>
    </source>
</evidence>
<proteinExistence type="predicted"/>
<sequence length="903" mass="102770">MPSEAEQIMGSSATVSTLRPSSSSLSLQLFDHYDFLELLAFFYFEKLRSFLTTFVFNLGCFICLVTYFFMILVSGGVFLVAVLVPYLGYKLYQKLCKCSEDGGLCFTRRRGVTDTGSAADVFRNFLQGKIIPKVELDFPSGLRAGQTVNFRVVFPLRRHRRLQVVQNEPADLPSLQESVYLQGDYNLTSLKIEILKESSLSPSASPIRIEPVTEFLPRNPQDSNASCDVLLVSFHVQEAGFYHIHVLYDNEHLTGSPFDAPFDPAPLDAEKTLCLREAPIILSVSAEIMNISIRPLDRFGNECNFGDVDPDKFHLKVTDGSDDENSNQNVDTVIFNFTREIKRRFCSVSGNVEEHLEVQLEMELFQPGVFVGVITYDETVIQNGTFDIIVLSPDEHSILREILNNNPGTRYQEAKLHSVGGEVQKKSRQVYVYISAKIIAVKEYYFGLIPSRVATYRVLPVTKFKLVTNIPVQGTTCLVSISDRTNPSLVLDMDVTSCRIAMAMFALFLKQRLGGSESFPNKQKFFYEELKSGKDVNFRTTTTCIYIQRANLINSSLAETKNFTGKDWCRNFKIKFAGEEGSDDGGLRREWLDQLCIQMFENSQTGMFCSLGNSRLVHPNHFRDQNKWSLKHYELAGKIVGKCLFETAMGGFYKQMVNGRFTRSFLAQIIGFIPQYKYFEQDDPEFYLGKVKYLLENDVDEMELTFAEEEYSISGQLLKVVDLIQNGKKVVVTNENKEDYLNSLAQYRLLNRVKREIESFLKGLSEIVPDGLLSNFDENELEILLCGKSVFDVNDLKMNHVQTDDNSKYRKILPWFWTAVTSFTDDERGRLLQFVTGSSILPHGGFKELQPTFRITVYDTVGNLPVSHTCFNEICLSDHRSYEEFEKRLRLAISEGCTGFAMM</sequence>
<evidence type="ECO:0000256" key="1">
    <source>
        <dbReference type="ARBA" id="ARBA00000885"/>
    </source>
</evidence>
<dbReference type="InterPro" id="IPR013783">
    <property type="entry name" value="Ig-like_fold"/>
</dbReference>
<dbReference type="InterPro" id="IPR035983">
    <property type="entry name" value="Hect_E3_ubiquitin_ligase"/>
</dbReference>
<dbReference type="Gene3D" id="3.30.2410.10">
    <property type="entry name" value="Hect, E3 ligase catalytic domain"/>
    <property type="match status" value="1"/>
</dbReference>
<evidence type="ECO:0000256" key="8">
    <source>
        <dbReference type="SAM" id="Phobius"/>
    </source>
</evidence>
<evidence type="ECO:0000313" key="10">
    <source>
        <dbReference type="EMBL" id="CAL8107144.1"/>
    </source>
</evidence>
<dbReference type="EMBL" id="CAXLJM020000038">
    <property type="protein sequence ID" value="CAL8107144.1"/>
    <property type="molecule type" value="Genomic_DNA"/>
</dbReference>
<name>A0ABP1QLT2_9HEXA</name>
<dbReference type="PROSITE" id="PS50237">
    <property type="entry name" value="HECT"/>
    <property type="match status" value="1"/>
</dbReference>
<dbReference type="Pfam" id="PF25916">
    <property type="entry name" value="AREL1_PH-like"/>
    <property type="match status" value="1"/>
</dbReference>
<comment type="catalytic activity">
    <reaction evidence="1">
        <text>S-ubiquitinyl-[E2 ubiquitin-conjugating enzyme]-L-cysteine + [acceptor protein]-L-lysine = [E2 ubiquitin-conjugating enzyme]-L-cysteine + N(6)-ubiquitinyl-[acceptor protein]-L-lysine.</text>
        <dbReference type="EC" id="2.3.2.26"/>
    </reaction>
</comment>
<gene>
    <name evidence="10" type="ORF">ODALV1_LOCUS12585</name>
</gene>
<evidence type="ECO:0000256" key="6">
    <source>
        <dbReference type="PROSITE-ProRule" id="PRU00087"/>
    </source>
</evidence>
<dbReference type="InterPro" id="IPR014756">
    <property type="entry name" value="Ig_E-set"/>
</dbReference>
<dbReference type="Pfam" id="PF00632">
    <property type="entry name" value="HECT"/>
    <property type="match status" value="1"/>
</dbReference>
<dbReference type="InterPro" id="IPR050409">
    <property type="entry name" value="E3_ubiq-protein_ligase"/>
</dbReference>
<dbReference type="Gene3D" id="3.30.2160.10">
    <property type="entry name" value="Hect, E3 ligase catalytic domain"/>
    <property type="match status" value="1"/>
</dbReference>
<dbReference type="InterPro" id="IPR058738">
    <property type="entry name" value="PH-like_AREL1"/>
</dbReference>
<evidence type="ECO:0000256" key="3">
    <source>
        <dbReference type="ARBA" id="ARBA00012485"/>
    </source>
</evidence>
<protein>
    <recommendedName>
        <fullName evidence="3">HECT-type E3 ubiquitin transferase</fullName>
        <ecNumber evidence="3">2.3.2.26</ecNumber>
    </recommendedName>
</protein>
<feature type="transmembrane region" description="Helical" evidence="8">
    <location>
        <begin position="56"/>
        <end position="89"/>
    </location>
</feature>
<dbReference type="Gene3D" id="2.60.40.10">
    <property type="entry name" value="Immunoglobulins"/>
    <property type="match status" value="1"/>
</dbReference>
<keyword evidence="8" id="KW-0812">Transmembrane</keyword>
<dbReference type="PROSITE" id="PS50194">
    <property type="entry name" value="FILAMIN_REPEAT"/>
    <property type="match status" value="1"/>
</dbReference>
<dbReference type="SUPFAM" id="SSF56204">
    <property type="entry name" value="Hect, E3 ligase catalytic domain"/>
    <property type="match status" value="1"/>
</dbReference>
<feature type="repeat" description="Filamin" evidence="6">
    <location>
        <begin position="232"/>
        <end position="262"/>
    </location>
</feature>
<accession>A0ABP1QLT2</accession>
<dbReference type="PANTHER" id="PTHR11254">
    <property type="entry name" value="HECT DOMAIN UBIQUITIN-PROTEIN LIGASE"/>
    <property type="match status" value="1"/>
</dbReference>
<dbReference type="Proteomes" id="UP001642540">
    <property type="component" value="Unassembled WGS sequence"/>
</dbReference>
<keyword evidence="8" id="KW-0472">Membrane</keyword>
<evidence type="ECO:0000259" key="9">
    <source>
        <dbReference type="PROSITE" id="PS50237"/>
    </source>
</evidence>
<dbReference type="Gene3D" id="3.90.1750.10">
    <property type="entry name" value="Hect, E3 ligase catalytic domains"/>
    <property type="match status" value="1"/>
</dbReference>
<keyword evidence="8" id="KW-1133">Transmembrane helix</keyword>
<dbReference type="CDD" id="cd00078">
    <property type="entry name" value="HECTc"/>
    <property type="match status" value="1"/>
</dbReference>
<dbReference type="InterPro" id="IPR017868">
    <property type="entry name" value="Filamin/ABP280_repeat-like"/>
</dbReference>
<feature type="active site" description="Glycyl thioester intermediate" evidence="7">
    <location>
        <position position="870"/>
    </location>
</feature>
<dbReference type="SMART" id="SM00119">
    <property type="entry name" value="HECTc"/>
    <property type="match status" value="1"/>
</dbReference>
<feature type="domain" description="HECT" evidence="9">
    <location>
        <begin position="570"/>
        <end position="903"/>
    </location>
</feature>
<evidence type="ECO:0000313" key="11">
    <source>
        <dbReference type="Proteomes" id="UP001642540"/>
    </source>
</evidence>
<comment type="pathway">
    <text evidence="2">Protein modification; protein ubiquitination.</text>
</comment>
<dbReference type="EC" id="2.3.2.26" evidence="3"/>
<organism evidence="10 11">
    <name type="scientific">Orchesella dallaii</name>
    <dbReference type="NCBI Taxonomy" id="48710"/>
    <lineage>
        <taxon>Eukaryota</taxon>
        <taxon>Metazoa</taxon>
        <taxon>Ecdysozoa</taxon>
        <taxon>Arthropoda</taxon>
        <taxon>Hexapoda</taxon>
        <taxon>Collembola</taxon>
        <taxon>Entomobryomorpha</taxon>
        <taxon>Entomobryoidea</taxon>
        <taxon>Orchesellidae</taxon>
        <taxon>Orchesellinae</taxon>
        <taxon>Orchesella</taxon>
    </lineage>
</organism>
<comment type="caution">
    <text evidence="10">The sequence shown here is derived from an EMBL/GenBank/DDBJ whole genome shotgun (WGS) entry which is preliminary data.</text>
</comment>
<evidence type="ECO:0000256" key="4">
    <source>
        <dbReference type="ARBA" id="ARBA00022679"/>
    </source>
</evidence>
<dbReference type="SUPFAM" id="SSF81296">
    <property type="entry name" value="E set domains"/>
    <property type="match status" value="1"/>
</dbReference>
<evidence type="ECO:0000256" key="5">
    <source>
        <dbReference type="ARBA" id="ARBA00022786"/>
    </source>
</evidence>
<dbReference type="InterPro" id="IPR000569">
    <property type="entry name" value="HECT_dom"/>
</dbReference>
<reference evidence="10 11" key="1">
    <citation type="submission" date="2024-08" db="EMBL/GenBank/DDBJ databases">
        <authorList>
            <person name="Cucini C."/>
            <person name="Frati F."/>
        </authorList>
    </citation>
    <scope>NUCLEOTIDE SEQUENCE [LARGE SCALE GENOMIC DNA]</scope>
</reference>
<keyword evidence="11" id="KW-1185">Reference proteome</keyword>
<dbReference type="PANTHER" id="PTHR11254:SF340">
    <property type="entry name" value="APOPTOSIS-RESISTANT E3 UBIQUITIN PROTEIN LIGASE 1"/>
    <property type="match status" value="1"/>
</dbReference>
<evidence type="ECO:0000256" key="2">
    <source>
        <dbReference type="ARBA" id="ARBA00004906"/>
    </source>
</evidence>
<keyword evidence="5 7" id="KW-0833">Ubl conjugation pathway</keyword>